<feature type="domain" description="C-type lectin" evidence="3">
    <location>
        <begin position="358"/>
        <end position="462"/>
    </location>
</feature>
<dbReference type="Gene3D" id="3.10.100.10">
    <property type="entry name" value="Mannose-Binding Protein A, subunit A"/>
    <property type="match status" value="5"/>
</dbReference>
<dbReference type="Proteomes" id="UP000289886">
    <property type="component" value="Unassembled WGS sequence"/>
</dbReference>
<dbReference type="EMBL" id="SCEB01003598">
    <property type="protein sequence ID" value="RXM94233.1"/>
    <property type="molecule type" value="Genomic_DNA"/>
</dbReference>
<dbReference type="SUPFAM" id="SSF56436">
    <property type="entry name" value="C-type lectin-like"/>
    <property type="match status" value="5"/>
</dbReference>
<evidence type="ECO:0000256" key="1">
    <source>
        <dbReference type="ARBA" id="ARBA00023157"/>
    </source>
</evidence>
<dbReference type="CDD" id="cd00037">
    <property type="entry name" value="CLECT"/>
    <property type="match status" value="1"/>
</dbReference>
<dbReference type="InterPro" id="IPR001304">
    <property type="entry name" value="C-type_lectin-like"/>
</dbReference>
<dbReference type="Pfam" id="PF00059">
    <property type="entry name" value="Lectin_C"/>
    <property type="match status" value="5"/>
</dbReference>
<keyword evidence="5" id="KW-1185">Reference proteome</keyword>
<evidence type="ECO:0000259" key="3">
    <source>
        <dbReference type="PROSITE" id="PS50041"/>
    </source>
</evidence>
<proteinExistence type="predicted"/>
<dbReference type="PROSITE" id="PS50041">
    <property type="entry name" value="C_TYPE_LECTIN_2"/>
    <property type="match status" value="5"/>
</dbReference>
<evidence type="ECO:0000256" key="2">
    <source>
        <dbReference type="SAM" id="SignalP"/>
    </source>
</evidence>
<feature type="domain" description="C-type lectin" evidence="3">
    <location>
        <begin position="480"/>
        <end position="588"/>
    </location>
</feature>
<feature type="signal peptide" evidence="2">
    <location>
        <begin position="1"/>
        <end position="17"/>
    </location>
</feature>
<protein>
    <submittedName>
        <fullName evidence="4">Macrophage mannose receptor 1</fullName>
    </submittedName>
</protein>
<keyword evidence="1" id="KW-1015">Disulfide bond</keyword>
<keyword evidence="2" id="KW-0732">Signal</keyword>
<dbReference type="SMART" id="SM00034">
    <property type="entry name" value="CLECT"/>
    <property type="match status" value="5"/>
</dbReference>
<sequence>MGERGLLILLLAGLCVPAYNQIRKYVFVETVKSWSEAQSYCREKHTDLATVRNQEEAEQLLTVTGASFIANAWIGLYRDDTQNWQWSNSDDVIYSNWRADVFCASVNSDGKWTDLPCNLKKAFMCYKENSIITERYTLIEELKTWTEAQQYCREHHTDLVSIKSASENEEIVKKAQGKTFWIGLFNEPWKWSHQGDNYTFHNWNYWEPNNWRGDDNCVAMSNTGEWFDYGCNSWISFFCCEGGSSGQCSYEGTWKTWQEAQSYCRNQGRDLPTIQDQARVNELIGLTSSISYWYYWIGLYHDKENWQWSSGGDVIYSNWEPYLFCASVNAEGEWEDSICSQRNYFMCYSETSNIAERYTLIEELKTWTEAQQYCREHHTNLVSIKSASENEEIVKKAQGKTFWIGLFNEPWKWSHQGDNYTFHSWSNGQPDNWRGGEKCVMRSKTGEWHDAPCNYQNSFFCYDGTPVPEDLHLISHSMVWPEAWQYCRDHYTSLVSITSLAAQNRVLELVRNNTASRFWIGLHRTVVYDNWYWVAGKDKKARLNYTNWPPGEPNNPYYEHCGEMVLREDGGAEWNDLCCYEQLPFICFKD</sequence>
<dbReference type="PANTHER" id="PTHR45784">
    <property type="entry name" value="C-TYPE LECTIN DOMAIN FAMILY 20 MEMBER A-RELATED"/>
    <property type="match status" value="1"/>
</dbReference>
<keyword evidence="4" id="KW-0675">Receptor</keyword>
<dbReference type="PANTHER" id="PTHR45784:SF5">
    <property type="entry name" value="C-TYPE LECTIN DOMAIN FAMILY 20 MEMBER A-RELATED"/>
    <property type="match status" value="1"/>
</dbReference>
<dbReference type="InterPro" id="IPR016187">
    <property type="entry name" value="CTDL_fold"/>
</dbReference>
<dbReference type="InterPro" id="IPR016186">
    <property type="entry name" value="C-type_lectin-like/link_sf"/>
</dbReference>
<feature type="chain" id="PRO_5019388430" evidence="2">
    <location>
        <begin position="18"/>
        <end position="590"/>
    </location>
</feature>
<feature type="domain" description="C-type lectin" evidence="3">
    <location>
        <begin position="25"/>
        <end position="126"/>
    </location>
</feature>
<dbReference type="AlphaFoldDB" id="A0A444V1C0"/>
<evidence type="ECO:0000313" key="4">
    <source>
        <dbReference type="EMBL" id="RXM94233.1"/>
    </source>
</evidence>
<dbReference type="PROSITE" id="PS00615">
    <property type="entry name" value="C_TYPE_LECTIN_1"/>
    <property type="match status" value="1"/>
</dbReference>
<name>A0A444V1C0_ACIRT</name>
<comment type="caution">
    <text evidence="4">The sequence shown here is derived from an EMBL/GenBank/DDBJ whole genome shotgun (WGS) entry which is preliminary data.</text>
</comment>
<organism evidence="4 5">
    <name type="scientific">Acipenser ruthenus</name>
    <name type="common">Sterlet sturgeon</name>
    <dbReference type="NCBI Taxonomy" id="7906"/>
    <lineage>
        <taxon>Eukaryota</taxon>
        <taxon>Metazoa</taxon>
        <taxon>Chordata</taxon>
        <taxon>Craniata</taxon>
        <taxon>Vertebrata</taxon>
        <taxon>Euteleostomi</taxon>
        <taxon>Actinopterygii</taxon>
        <taxon>Chondrostei</taxon>
        <taxon>Acipenseriformes</taxon>
        <taxon>Acipenseridae</taxon>
        <taxon>Acipenser</taxon>
    </lineage>
</organism>
<dbReference type="InterPro" id="IPR018378">
    <property type="entry name" value="C-type_lectin_CS"/>
</dbReference>
<accession>A0A444V1C0</accession>
<reference evidence="4 5" key="1">
    <citation type="submission" date="2019-01" db="EMBL/GenBank/DDBJ databases">
        <title>Draft Genome and Complete Hox-Cluster Characterization of the Sterlet Sturgeon (Acipenser ruthenus).</title>
        <authorList>
            <person name="Wei Q."/>
        </authorList>
    </citation>
    <scope>NUCLEOTIDE SEQUENCE [LARGE SCALE GENOMIC DNA]</scope>
    <source>
        <strain evidence="4">WHYD16114868_AA</strain>
        <tissue evidence="4">Blood</tissue>
    </source>
</reference>
<evidence type="ECO:0000313" key="5">
    <source>
        <dbReference type="Proteomes" id="UP000289886"/>
    </source>
</evidence>
<feature type="domain" description="C-type lectin" evidence="3">
    <location>
        <begin position="136"/>
        <end position="240"/>
    </location>
</feature>
<feature type="domain" description="C-type lectin" evidence="3">
    <location>
        <begin position="244"/>
        <end position="348"/>
    </location>
</feature>
<gene>
    <name evidence="4" type="ORF">EOD39_18215</name>
</gene>